<dbReference type="InterPro" id="IPR050377">
    <property type="entry name" value="Radical_SAM_PqqE_MftC-like"/>
</dbReference>
<evidence type="ECO:0000313" key="6">
    <source>
        <dbReference type="EMBL" id="MDF9409176.1"/>
    </source>
</evidence>
<keyword evidence="1" id="KW-0949">S-adenosyl-L-methionine</keyword>
<dbReference type="SUPFAM" id="SSF50156">
    <property type="entry name" value="PDZ domain-like"/>
    <property type="match status" value="1"/>
</dbReference>
<keyword evidence="3" id="KW-0408">Iron</keyword>
<dbReference type="Gene3D" id="2.30.42.10">
    <property type="match status" value="1"/>
</dbReference>
<feature type="domain" description="Radical SAM core" evidence="5">
    <location>
        <begin position="1"/>
        <end position="210"/>
    </location>
</feature>
<dbReference type="PANTHER" id="PTHR11228">
    <property type="entry name" value="RADICAL SAM DOMAIN PROTEIN"/>
    <property type="match status" value="1"/>
</dbReference>
<dbReference type="InterPro" id="IPR007549">
    <property type="entry name" value="DUF512"/>
</dbReference>
<dbReference type="InterPro" id="IPR013785">
    <property type="entry name" value="Aldolase_TIM"/>
</dbReference>
<keyword evidence="7" id="KW-1185">Reference proteome</keyword>
<dbReference type="GO" id="GO:0046872">
    <property type="term" value="F:metal ion binding"/>
    <property type="evidence" value="ECO:0007669"/>
    <property type="project" value="UniProtKB-KW"/>
</dbReference>
<dbReference type="Proteomes" id="UP001154312">
    <property type="component" value="Unassembled WGS sequence"/>
</dbReference>
<dbReference type="GO" id="GO:0003824">
    <property type="term" value="F:catalytic activity"/>
    <property type="evidence" value="ECO:0007669"/>
    <property type="project" value="InterPro"/>
</dbReference>
<evidence type="ECO:0000256" key="1">
    <source>
        <dbReference type="ARBA" id="ARBA00022691"/>
    </source>
</evidence>
<keyword evidence="4" id="KW-0411">Iron-sulfur</keyword>
<gene>
    <name evidence="6" type="ORF">L7E55_12555</name>
</gene>
<accession>A0A9X4JVY3</accession>
<dbReference type="InterPro" id="IPR041489">
    <property type="entry name" value="PDZ_6"/>
</dbReference>
<dbReference type="Pfam" id="PF04459">
    <property type="entry name" value="DUF512"/>
    <property type="match status" value="1"/>
</dbReference>
<evidence type="ECO:0000259" key="5">
    <source>
        <dbReference type="PROSITE" id="PS51918"/>
    </source>
</evidence>
<dbReference type="Pfam" id="PF17820">
    <property type="entry name" value="PDZ_6"/>
    <property type="match status" value="1"/>
</dbReference>
<proteinExistence type="predicted"/>
<reference evidence="6" key="1">
    <citation type="submission" date="2022-02" db="EMBL/GenBank/DDBJ databases">
        <authorList>
            <person name="Leng L."/>
        </authorList>
    </citation>
    <scope>NUCLEOTIDE SEQUENCE</scope>
    <source>
        <strain evidence="6">JI</strain>
    </source>
</reference>
<dbReference type="InterPro" id="IPR036034">
    <property type="entry name" value="PDZ_sf"/>
</dbReference>
<dbReference type="SUPFAM" id="SSF102114">
    <property type="entry name" value="Radical SAM enzymes"/>
    <property type="match status" value="1"/>
</dbReference>
<dbReference type="EMBL" id="JAKOAV010000025">
    <property type="protein sequence ID" value="MDF9409176.1"/>
    <property type="molecule type" value="Genomic_DNA"/>
</dbReference>
<dbReference type="Gene3D" id="3.20.20.70">
    <property type="entry name" value="Aldolase class I"/>
    <property type="match status" value="1"/>
</dbReference>
<dbReference type="InterPro" id="IPR007197">
    <property type="entry name" value="rSAM"/>
</dbReference>
<dbReference type="PANTHER" id="PTHR11228:SF7">
    <property type="entry name" value="PQQA PEPTIDE CYCLASE"/>
    <property type="match status" value="1"/>
</dbReference>
<evidence type="ECO:0000313" key="7">
    <source>
        <dbReference type="Proteomes" id="UP001154312"/>
    </source>
</evidence>
<dbReference type="CDD" id="cd01335">
    <property type="entry name" value="Radical_SAM"/>
    <property type="match status" value="1"/>
</dbReference>
<name>A0A9X4JVY3_9FIRM</name>
<dbReference type="Pfam" id="PF04055">
    <property type="entry name" value="Radical_SAM"/>
    <property type="match status" value="1"/>
</dbReference>
<organism evidence="6 7">
    <name type="scientific">Pelotomaculum isophthalicicum JI</name>
    <dbReference type="NCBI Taxonomy" id="947010"/>
    <lineage>
        <taxon>Bacteria</taxon>
        <taxon>Bacillati</taxon>
        <taxon>Bacillota</taxon>
        <taxon>Clostridia</taxon>
        <taxon>Eubacteriales</taxon>
        <taxon>Desulfotomaculaceae</taxon>
        <taxon>Pelotomaculum</taxon>
    </lineage>
</organism>
<dbReference type="PROSITE" id="PS51918">
    <property type="entry name" value="RADICAL_SAM"/>
    <property type="match status" value="1"/>
</dbReference>
<evidence type="ECO:0000256" key="4">
    <source>
        <dbReference type="ARBA" id="ARBA00023014"/>
    </source>
</evidence>
<sequence length="423" mass="47096">MRCVFCSHSQNPSCVKVCRIAPRSRVEVERTLSFMDRAYPVIIGESVTRVIEGEPFTHPEIEEILQLVRNRFKGTTIKITTNGSLLDERKVEGLRALGRVVINLSLNSASEKGRALLMGDVNAQNSIKCPLLLKKHGVPFHGSVVAMPHLVGWQDLCKTIKYLSECGAQTIRIFLPGYSKLAPPALRFEPSILNKLHLFIARLREKISTPLICEPPVIQDLEPRIAGVIADTPAGRAGIQTGDLIVAVNTVNPLTRVQAFREVYRTASPVLTIKRRDKQIKVWLNKKSLESSGLVMDYDIDPALIEDINRVIRRRRASEALIMTSEFAGPVINMALRQFYRGTAKIQVLIARNKFFGGSIKAAGLLTIEDFIIALEGFLNDASGWRPDLIMLPGLAFDHLGRDLTGCSYMDLAEKYNLVVETL</sequence>
<dbReference type="InterPro" id="IPR058240">
    <property type="entry name" value="rSAM_sf"/>
</dbReference>
<dbReference type="GO" id="GO:0051536">
    <property type="term" value="F:iron-sulfur cluster binding"/>
    <property type="evidence" value="ECO:0007669"/>
    <property type="project" value="UniProtKB-KW"/>
</dbReference>
<comment type="caution">
    <text evidence="6">The sequence shown here is derived from an EMBL/GenBank/DDBJ whole genome shotgun (WGS) entry which is preliminary data.</text>
</comment>
<keyword evidence="2" id="KW-0479">Metal-binding</keyword>
<evidence type="ECO:0000256" key="2">
    <source>
        <dbReference type="ARBA" id="ARBA00022723"/>
    </source>
</evidence>
<protein>
    <submittedName>
        <fullName evidence="6">DUF512 domain-containing protein</fullName>
    </submittedName>
</protein>
<evidence type="ECO:0000256" key="3">
    <source>
        <dbReference type="ARBA" id="ARBA00023004"/>
    </source>
</evidence>
<dbReference type="AlphaFoldDB" id="A0A9X4JVY3"/>